<dbReference type="PANTHER" id="PTHR43156:SF2">
    <property type="entry name" value="STAGE II SPORULATION PROTEIN E"/>
    <property type="match status" value="1"/>
</dbReference>
<keyword evidence="6" id="KW-1185">Reference proteome</keyword>
<dbReference type="InterPro" id="IPR001932">
    <property type="entry name" value="PPM-type_phosphatase-like_dom"/>
</dbReference>
<protein>
    <submittedName>
        <fullName evidence="5">SpoIIE family protein phosphatase</fullName>
    </submittedName>
</protein>
<dbReference type="PROSITE" id="PS50110">
    <property type="entry name" value="RESPONSE_REGULATORY"/>
    <property type="match status" value="1"/>
</dbReference>
<dbReference type="PANTHER" id="PTHR43156">
    <property type="entry name" value="STAGE II SPORULATION PROTEIN E-RELATED"/>
    <property type="match status" value="1"/>
</dbReference>
<dbReference type="InterPro" id="IPR001789">
    <property type="entry name" value="Sig_transdc_resp-reg_receiver"/>
</dbReference>
<accession>A0ABR9PDJ2</accession>
<dbReference type="Gene3D" id="3.60.40.10">
    <property type="entry name" value="PPM-type phosphatase domain"/>
    <property type="match status" value="1"/>
</dbReference>
<dbReference type="SMART" id="SM00448">
    <property type="entry name" value="REC"/>
    <property type="match status" value="1"/>
</dbReference>
<keyword evidence="2" id="KW-0597">Phosphoprotein</keyword>
<proteinExistence type="predicted"/>
<organism evidence="5 6">
    <name type="scientific">Nocardiopsis coralli</name>
    <dbReference type="NCBI Taxonomy" id="2772213"/>
    <lineage>
        <taxon>Bacteria</taxon>
        <taxon>Bacillati</taxon>
        <taxon>Actinomycetota</taxon>
        <taxon>Actinomycetes</taxon>
        <taxon>Streptosporangiales</taxon>
        <taxon>Nocardiopsidaceae</taxon>
        <taxon>Nocardiopsis</taxon>
    </lineage>
</organism>
<feature type="modified residue" description="4-aspartylphosphate" evidence="2">
    <location>
        <position position="97"/>
    </location>
</feature>
<reference evidence="5 6" key="1">
    <citation type="submission" date="2020-09" db="EMBL/GenBank/DDBJ databases">
        <title>Diversity and distribution of actinomycetes associated with coral in the coast of Hainan.</title>
        <authorList>
            <person name="Li F."/>
        </authorList>
    </citation>
    <scope>NUCLEOTIDE SEQUENCE [LARGE SCALE GENOMIC DNA]</scope>
    <source>
        <strain evidence="5 6">HNM0947</strain>
    </source>
</reference>
<evidence type="ECO:0000256" key="2">
    <source>
        <dbReference type="PROSITE-ProRule" id="PRU00169"/>
    </source>
</evidence>
<dbReference type="InterPro" id="IPR052016">
    <property type="entry name" value="Bact_Sigma-Reg"/>
</dbReference>
<dbReference type="CDD" id="cd00156">
    <property type="entry name" value="REC"/>
    <property type="match status" value="1"/>
</dbReference>
<dbReference type="SUPFAM" id="SSF52172">
    <property type="entry name" value="CheY-like"/>
    <property type="match status" value="1"/>
</dbReference>
<keyword evidence="1" id="KW-0378">Hydrolase</keyword>
<dbReference type="InterPro" id="IPR011006">
    <property type="entry name" value="CheY-like_superfamily"/>
</dbReference>
<feature type="region of interest" description="Disordered" evidence="3">
    <location>
        <begin position="1"/>
        <end position="33"/>
    </location>
</feature>
<comment type="caution">
    <text evidence="5">The sequence shown here is derived from an EMBL/GenBank/DDBJ whole genome shotgun (WGS) entry which is preliminary data.</text>
</comment>
<dbReference type="SMART" id="SM00331">
    <property type="entry name" value="PP2C_SIG"/>
    <property type="match status" value="1"/>
</dbReference>
<dbReference type="SUPFAM" id="SSF81606">
    <property type="entry name" value="PP2C-like"/>
    <property type="match status" value="1"/>
</dbReference>
<sequence length="426" mass="46078">MPVTGQGAVDAAPGASAVHRGGPHRPDSPGGDGVLNKRVEATVESVDVLLVEDDPGDAMLAEELLADTVLTTRITWVETLKDAKEKLRNFRGCVLLDLNLPDAQGLDLLRQVLDAAPSAAVVVLTGLDDEHEGLAAVAAGAQDYLVKGQVDGSLLARSLRYSVERKRADENVRKLREARMRARENMRLERGLLPQVLLERSPLSHRAYYRPGRKRALVGGDFYDAVEKDGTTHVLIGDVSGHGPDEAALGVSLRIAWRALIMGGVAEHEVLSHLEGILVSERAQEEMYATLCMASLDTGTDRMRVRVLGHPPPMVIRDGEVKEIQASPQPPLGVFPVEPDSEPDVFSLPEGSSVLFYTDGLVDAYDDGPPERLEVQGLRRLVGRILGQGVSLNHLPEHVVDEAERSNGGPLQDDVAMLLVKHGEPK</sequence>
<dbReference type="Gene3D" id="3.40.50.2300">
    <property type="match status" value="1"/>
</dbReference>
<evidence type="ECO:0000259" key="4">
    <source>
        <dbReference type="PROSITE" id="PS50110"/>
    </source>
</evidence>
<evidence type="ECO:0000256" key="3">
    <source>
        <dbReference type="SAM" id="MobiDB-lite"/>
    </source>
</evidence>
<dbReference type="Proteomes" id="UP000806528">
    <property type="component" value="Unassembled WGS sequence"/>
</dbReference>
<evidence type="ECO:0000256" key="1">
    <source>
        <dbReference type="ARBA" id="ARBA00022801"/>
    </source>
</evidence>
<name>A0ABR9PDJ2_9ACTN</name>
<dbReference type="EMBL" id="JADBGI010000030">
    <property type="protein sequence ID" value="MBE3001915.1"/>
    <property type="molecule type" value="Genomic_DNA"/>
</dbReference>
<evidence type="ECO:0000313" key="6">
    <source>
        <dbReference type="Proteomes" id="UP000806528"/>
    </source>
</evidence>
<dbReference type="Pfam" id="PF00072">
    <property type="entry name" value="Response_reg"/>
    <property type="match status" value="1"/>
</dbReference>
<dbReference type="RefSeq" id="WP_193124515.1">
    <property type="nucleotide sequence ID" value="NZ_JADBGI010000030.1"/>
</dbReference>
<dbReference type="Pfam" id="PF07228">
    <property type="entry name" value="SpoIIE"/>
    <property type="match status" value="1"/>
</dbReference>
<evidence type="ECO:0000313" key="5">
    <source>
        <dbReference type="EMBL" id="MBE3001915.1"/>
    </source>
</evidence>
<dbReference type="InterPro" id="IPR036457">
    <property type="entry name" value="PPM-type-like_dom_sf"/>
</dbReference>
<feature type="domain" description="Response regulatory" evidence="4">
    <location>
        <begin position="47"/>
        <end position="162"/>
    </location>
</feature>
<gene>
    <name evidence="5" type="ORF">IDM40_24935</name>
</gene>